<dbReference type="InterPro" id="IPR006094">
    <property type="entry name" value="Oxid_FAD_bind_N"/>
</dbReference>
<name>A0A6N9YPZ3_9ACTN</name>
<evidence type="ECO:0000256" key="1">
    <source>
        <dbReference type="ARBA" id="ARBA00001974"/>
    </source>
</evidence>
<evidence type="ECO:0000256" key="5">
    <source>
        <dbReference type="ARBA" id="ARBA00023002"/>
    </source>
</evidence>
<evidence type="ECO:0000313" key="7">
    <source>
        <dbReference type="EMBL" id="NED96899.1"/>
    </source>
</evidence>
<dbReference type="PROSITE" id="PS51387">
    <property type="entry name" value="FAD_PCMH"/>
    <property type="match status" value="1"/>
</dbReference>
<gene>
    <name evidence="7" type="ORF">G1H11_16455</name>
</gene>
<dbReference type="InterPro" id="IPR016169">
    <property type="entry name" value="FAD-bd_PCMH_sub2"/>
</dbReference>
<accession>A0A6N9YPZ3</accession>
<comment type="similarity">
    <text evidence="2">Belongs to the oxygen-dependent FAD-linked oxidoreductase family.</text>
</comment>
<proteinExistence type="inferred from homology"/>
<dbReference type="PANTHER" id="PTHR42973">
    <property type="entry name" value="BINDING OXIDOREDUCTASE, PUTATIVE (AFU_ORTHOLOGUE AFUA_1G17690)-RELATED"/>
    <property type="match status" value="1"/>
</dbReference>
<dbReference type="Pfam" id="PF01565">
    <property type="entry name" value="FAD_binding_4"/>
    <property type="match status" value="1"/>
</dbReference>
<dbReference type="PANTHER" id="PTHR42973:SF39">
    <property type="entry name" value="FAD-BINDING PCMH-TYPE DOMAIN-CONTAINING PROTEIN"/>
    <property type="match status" value="1"/>
</dbReference>
<keyword evidence="8" id="KW-1185">Reference proteome</keyword>
<comment type="caution">
    <text evidence="7">The sequence shown here is derived from an EMBL/GenBank/DDBJ whole genome shotgun (WGS) entry which is preliminary data.</text>
</comment>
<dbReference type="Gene3D" id="3.30.43.10">
    <property type="entry name" value="Uridine Diphospho-n-acetylenolpyruvylglucosamine Reductase, domain 2"/>
    <property type="match status" value="1"/>
</dbReference>
<keyword evidence="5" id="KW-0560">Oxidoreductase</keyword>
<dbReference type="InterPro" id="IPR012951">
    <property type="entry name" value="BBE"/>
</dbReference>
<dbReference type="GO" id="GO:0071949">
    <property type="term" value="F:FAD binding"/>
    <property type="evidence" value="ECO:0007669"/>
    <property type="project" value="InterPro"/>
</dbReference>
<dbReference type="EMBL" id="JAAGOB010000008">
    <property type="protein sequence ID" value="NED96899.1"/>
    <property type="molecule type" value="Genomic_DNA"/>
</dbReference>
<dbReference type="GO" id="GO:0016491">
    <property type="term" value="F:oxidoreductase activity"/>
    <property type="evidence" value="ECO:0007669"/>
    <property type="project" value="UniProtKB-KW"/>
</dbReference>
<dbReference type="InterPro" id="IPR050416">
    <property type="entry name" value="FAD-linked_Oxidoreductase"/>
</dbReference>
<dbReference type="InterPro" id="IPR036318">
    <property type="entry name" value="FAD-bd_PCMH-like_sf"/>
</dbReference>
<dbReference type="Proteomes" id="UP000469185">
    <property type="component" value="Unassembled WGS sequence"/>
</dbReference>
<evidence type="ECO:0000256" key="3">
    <source>
        <dbReference type="ARBA" id="ARBA00022630"/>
    </source>
</evidence>
<evidence type="ECO:0000256" key="2">
    <source>
        <dbReference type="ARBA" id="ARBA00005466"/>
    </source>
</evidence>
<comment type="cofactor">
    <cofactor evidence="1">
        <name>FAD</name>
        <dbReference type="ChEBI" id="CHEBI:57692"/>
    </cofactor>
</comment>
<dbReference type="SUPFAM" id="SSF56176">
    <property type="entry name" value="FAD-binding/transporter-associated domain-like"/>
    <property type="match status" value="1"/>
</dbReference>
<keyword evidence="3" id="KW-0285">Flavoprotein</keyword>
<dbReference type="RefSeq" id="WP_163819669.1">
    <property type="nucleotide sequence ID" value="NZ_JAAGOB010000008.1"/>
</dbReference>
<evidence type="ECO:0000256" key="4">
    <source>
        <dbReference type="ARBA" id="ARBA00022827"/>
    </source>
</evidence>
<sequence length="460" mass="49138">MKTFDVDTSTLVSRLQEEFSGQVLIPVDEWYDDARMVYSARIDRRPAAIVSPEDAGQVSRVVTLTREAGVELAVRGGGHGGAGHGVSDGGIVLDMSSMRHIEIDPEGMTASAQAGLTAGAYAQSVGEHGLATGFGDVGTVGIGGITLGGGIGFLSRKYGLTVDDVLAAEIVTADGQILETHENAHPDLFWAIRGGGGNFGVATRFTYRLHPVETVVGGVLVLPATPEVISSVVAEATAAPDELSMFVNVMVAPPMPFLPSQLHGELVVMVMLCYAGPVEDGERAVDRLRALATPLVDMVRPMPYPALFEAGGPPRATAAGHTLFLDAVDTKAAELIIHNLRQSTADMSAVQLRALGGAIGRVADDATAYAHRSRRIMANVGAVYQDIAETPKHEQWVRDVAEQLRDGDQAAYVNFLGDEGPERVRDAYPGRTWDRLREIKSRYDPENFFRMNQNIPPAGE</sequence>
<dbReference type="Gene3D" id="3.40.462.20">
    <property type="match status" value="1"/>
</dbReference>
<dbReference type="Pfam" id="PF08031">
    <property type="entry name" value="BBE"/>
    <property type="match status" value="1"/>
</dbReference>
<dbReference type="InterPro" id="IPR016166">
    <property type="entry name" value="FAD-bd_PCMH"/>
</dbReference>
<reference evidence="7 8" key="1">
    <citation type="submission" date="2020-02" db="EMBL/GenBank/DDBJ databases">
        <authorList>
            <person name="Li X.-J."/>
            <person name="Feng X.-M."/>
        </authorList>
    </citation>
    <scope>NUCLEOTIDE SEQUENCE [LARGE SCALE GENOMIC DNA]</scope>
    <source>
        <strain evidence="7 8">CGMCC 4.7225</strain>
    </source>
</reference>
<evidence type="ECO:0000259" key="6">
    <source>
        <dbReference type="PROSITE" id="PS51387"/>
    </source>
</evidence>
<keyword evidence="4" id="KW-0274">FAD</keyword>
<protein>
    <submittedName>
        <fullName evidence="7">FAD-binding oxidoreductase</fullName>
    </submittedName>
</protein>
<dbReference type="InterPro" id="IPR016167">
    <property type="entry name" value="FAD-bd_PCMH_sub1"/>
</dbReference>
<feature type="domain" description="FAD-binding PCMH-type" evidence="6">
    <location>
        <begin position="42"/>
        <end position="212"/>
    </location>
</feature>
<organism evidence="7 8">
    <name type="scientific">Phytoactinopolyspora alkaliphila</name>
    <dbReference type="NCBI Taxonomy" id="1783498"/>
    <lineage>
        <taxon>Bacteria</taxon>
        <taxon>Bacillati</taxon>
        <taxon>Actinomycetota</taxon>
        <taxon>Actinomycetes</taxon>
        <taxon>Jiangellales</taxon>
        <taxon>Jiangellaceae</taxon>
        <taxon>Phytoactinopolyspora</taxon>
    </lineage>
</organism>
<dbReference type="Gene3D" id="3.30.465.10">
    <property type="match status" value="1"/>
</dbReference>
<dbReference type="AlphaFoldDB" id="A0A6N9YPZ3"/>
<evidence type="ECO:0000313" key="8">
    <source>
        <dbReference type="Proteomes" id="UP000469185"/>
    </source>
</evidence>